<accession>A0ABQ3BM50</accession>
<sequence length="98" mass="11536">MYDDFVISSIKDGITFDVEELNWFVMILDKYYPNKKFGYISNRIYDYSLNPTTYFTSAMYEKLNAMAIVCYSEPAIKTALFEKTFLKSLLKFSRNGRS</sequence>
<comment type="caution">
    <text evidence="1">The sequence shown here is derived from an EMBL/GenBank/DDBJ whole genome shotgun (WGS) entry which is preliminary data.</text>
</comment>
<dbReference type="Proteomes" id="UP000615593">
    <property type="component" value="Unassembled WGS sequence"/>
</dbReference>
<dbReference type="RefSeq" id="WP_027883789.1">
    <property type="nucleotide sequence ID" value="NZ_BMWY01000002.1"/>
</dbReference>
<proteinExistence type="predicted"/>
<name>A0ABQ3BM50_9FLAO</name>
<organism evidence="1 2">
    <name type="scientific">Mesonia mobilis</name>
    <dbReference type="NCBI Taxonomy" id="369791"/>
    <lineage>
        <taxon>Bacteria</taxon>
        <taxon>Pseudomonadati</taxon>
        <taxon>Bacteroidota</taxon>
        <taxon>Flavobacteriia</taxon>
        <taxon>Flavobacteriales</taxon>
        <taxon>Flavobacteriaceae</taxon>
        <taxon>Mesonia</taxon>
    </lineage>
</organism>
<gene>
    <name evidence="1" type="ORF">GCM10008088_10360</name>
</gene>
<evidence type="ECO:0000313" key="1">
    <source>
        <dbReference type="EMBL" id="GGZ50596.1"/>
    </source>
</evidence>
<dbReference type="GeneID" id="94368701"/>
<reference evidence="2" key="1">
    <citation type="journal article" date="2019" name="Int. J. Syst. Evol. Microbiol.">
        <title>The Global Catalogue of Microorganisms (GCM) 10K type strain sequencing project: providing services to taxonomists for standard genome sequencing and annotation.</title>
        <authorList>
            <consortium name="The Broad Institute Genomics Platform"/>
            <consortium name="The Broad Institute Genome Sequencing Center for Infectious Disease"/>
            <person name="Wu L."/>
            <person name="Ma J."/>
        </authorList>
    </citation>
    <scope>NUCLEOTIDE SEQUENCE [LARGE SCALE GENOMIC DNA]</scope>
    <source>
        <strain evidence="2">KCTC 12708</strain>
    </source>
</reference>
<keyword evidence="2" id="KW-1185">Reference proteome</keyword>
<protein>
    <submittedName>
        <fullName evidence="1">Uncharacterized protein</fullName>
    </submittedName>
</protein>
<evidence type="ECO:0000313" key="2">
    <source>
        <dbReference type="Proteomes" id="UP000615593"/>
    </source>
</evidence>
<dbReference type="EMBL" id="BMWY01000002">
    <property type="protein sequence ID" value="GGZ50596.1"/>
    <property type="molecule type" value="Genomic_DNA"/>
</dbReference>